<evidence type="ECO:0000313" key="1">
    <source>
        <dbReference type="EMBL" id="EHQ59904.1"/>
    </source>
</evidence>
<protein>
    <recommendedName>
        <fullName evidence="3">Extracellular solute-binding protein</fullName>
    </recommendedName>
</protein>
<dbReference type="AlphaFoldDB" id="H3SLY8"/>
<dbReference type="SUPFAM" id="SSF53850">
    <property type="entry name" value="Periplasmic binding protein-like II"/>
    <property type="match status" value="1"/>
</dbReference>
<name>H3SLY8_9BACL</name>
<dbReference type="STRING" id="1131935.PDENDC454_22884"/>
<dbReference type="Pfam" id="PF01547">
    <property type="entry name" value="SBP_bac_1"/>
    <property type="match status" value="1"/>
</dbReference>
<keyword evidence="2" id="KW-1185">Reference proteome</keyword>
<evidence type="ECO:0008006" key="3">
    <source>
        <dbReference type="Google" id="ProtNLM"/>
    </source>
</evidence>
<dbReference type="OrthoDB" id="2675752at2"/>
<reference evidence="1 2" key="1">
    <citation type="journal article" date="2012" name="J. Bacteriol.">
        <title>Genome Sequence of the Pattern-Forming Social Bacterium Paenibacillus dendritiformis C454 Chiral Morphotype.</title>
        <authorList>
            <person name="Sirota-Madi A."/>
            <person name="Olender T."/>
            <person name="Helman Y."/>
            <person name="Brainis I."/>
            <person name="Finkelshtein A."/>
            <person name="Roth D."/>
            <person name="Hagai E."/>
            <person name="Leshkowitz D."/>
            <person name="Brodsky L."/>
            <person name="Galatenko V."/>
            <person name="Nikolaev V."/>
            <person name="Gutnick D.L."/>
            <person name="Lancet D."/>
            <person name="Ben-Jacob E."/>
        </authorList>
    </citation>
    <scope>NUCLEOTIDE SEQUENCE [LARGE SCALE GENOMIC DNA]</scope>
    <source>
        <strain evidence="1 2">C454</strain>
    </source>
</reference>
<dbReference type="Proteomes" id="UP000003900">
    <property type="component" value="Unassembled WGS sequence"/>
</dbReference>
<sequence length="333" mass="36706">MKGALLLLAGCSGEKAILPDMPKDGKGVVKAMYFHEQSFHQKYGDGLNQFIEKENPDLILVDAEQLTALAEKGKLLPLDAVLKQERFDTAGIPFLTVDFFRQLGGGHIYALSPTYNVEAIYYNVDLSREHGIEPPLNQMTWEELFELASRFGQLGNSPTSSKSLQGNSTFEVGIVTMPVNPANPGVSPFMSFNEMFAINSNSANKRIAWELLSYMCSPEMAKTLVSGYSLRLPIRNEGIAEIGGLPAEPFTMLKPYAGGGPGRNVLERVKASPEFNAQIYQTMNQTLICIVKEDKPVDEALAAMQKELQERLELEKKKIIPEAPCLNTNAVNS</sequence>
<proteinExistence type="predicted"/>
<accession>H3SLY8</accession>
<evidence type="ECO:0000313" key="2">
    <source>
        <dbReference type="Proteomes" id="UP000003900"/>
    </source>
</evidence>
<dbReference type="EMBL" id="AHKH01000093">
    <property type="protein sequence ID" value="EHQ59904.1"/>
    <property type="molecule type" value="Genomic_DNA"/>
</dbReference>
<gene>
    <name evidence="1" type="ORF">PDENDC454_22884</name>
</gene>
<comment type="caution">
    <text evidence="1">The sequence shown here is derived from an EMBL/GenBank/DDBJ whole genome shotgun (WGS) entry which is preliminary data.</text>
</comment>
<dbReference type="PATRIC" id="fig|1131935.3.peg.4765"/>
<organism evidence="1 2">
    <name type="scientific">Paenibacillus dendritiformis C454</name>
    <dbReference type="NCBI Taxonomy" id="1131935"/>
    <lineage>
        <taxon>Bacteria</taxon>
        <taxon>Bacillati</taxon>
        <taxon>Bacillota</taxon>
        <taxon>Bacilli</taxon>
        <taxon>Bacillales</taxon>
        <taxon>Paenibacillaceae</taxon>
        <taxon>Paenibacillus</taxon>
    </lineage>
</organism>
<dbReference type="InterPro" id="IPR050490">
    <property type="entry name" value="Bact_solute-bd_prot1"/>
</dbReference>
<dbReference type="Gene3D" id="3.40.190.10">
    <property type="entry name" value="Periplasmic binding protein-like II"/>
    <property type="match status" value="2"/>
</dbReference>
<dbReference type="InterPro" id="IPR006059">
    <property type="entry name" value="SBP"/>
</dbReference>
<dbReference type="PANTHER" id="PTHR43649">
    <property type="entry name" value="ARABINOSE-BINDING PROTEIN-RELATED"/>
    <property type="match status" value="1"/>
</dbReference>
<dbReference type="RefSeq" id="WP_006679063.1">
    <property type="nucleotide sequence ID" value="NZ_AHKH01000093.1"/>
</dbReference>